<comment type="caution">
    <text evidence="1">The sequence shown here is derived from an EMBL/GenBank/DDBJ whole genome shotgun (WGS) entry which is preliminary data.</text>
</comment>
<organism evidence="1 2">
    <name type="scientific">Paenibacillus marchantiophytorum</name>
    <dbReference type="NCBI Taxonomy" id="1619310"/>
    <lineage>
        <taxon>Bacteria</taxon>
        <taxon>Bacillati</taxon>
        <taxon>Bacillota</taxon>
        <taxon>Bacilli</taxon>
        <taxon>Bacillales</taxon>
        <taxon>Paenibacillaceae</taxon>
        <taxon>Paenibacillus</taxon>
    </lineage>
</organism>
<dbReference type="EMBL" id="BMHE01000039">
    <property type="protein sequence ID" value="GGA01293.1"/>
    <property type="molecule type" value="Genomic_DNA"/>
</dbReference>
<evidence type="ECO:0000313" key="2">
    <source>
        <dbReference type="Proteomes" id="UP000615455"/>
    </source>
</evidence>
<gene>
    <name evidence="1" type="ORF">GCM10008018_54570</name>
</gene>
<dbReference type="Proteomes" id="UP000615455">
    <property type="component" value="Unassembled WGS sequence"/>
</dbReference>
<protein>
    <submittedName>
        <fullName evidence="1">Uncharacterized protein</fullName>
    </submittedName>
</protein>
<accession>A0ABQ1F6Q7</accession>
<proteinExistence type="predicted"/>
<name>A0ABQ1F6Q7_9BACL</name>
<reference evidence="2" key="1">
    <citation type="journal article" date="2019" name="Int. J. Syst. Evol. Microbiol.">
        <title>The Global Catalogue of Microorganisms (GCM) 10K type strain sequencing project: providing services to taxonomists for standard genome sequencing and annotation.</title>
        <authorList>
            <consortium name="The Broad Institute Genomics Platform"/>
            <consortium name="The Broad Institute Genome Sequencing Center for Infectious Disease"/>
            <person name="Wu L."/>
            <person name="Ma J."/>
        </authorList>
    </citation>
    <scope>NUCLEOTIDE SEQUENCE [LARGE SCALE GENOMIC DNA]</scope>
    <source>
        <strain evidence="2">CGMCC 1.15043</strain>
    </source>
</reference>
<keyword evidence="2" id="KW-1185">Reference proteome</keyword>
<evidence type="ECO:0000313" key="1">
    <source>
        <dbReference type="EMBL" id="GGA01293.1"/>
    </source>
</evidence>
<sequence>MISSSVEPEISTILLGLTGISTCPFASLTARVCDEPVPSDAVEEGDGEFEGRDEAVPAPLLSLHPYKKSMSTIIPANDIGFRQNISITLHSLVD</sequence>